<dbReference type="SUPFAM" id="SSF55729">
    <property type="entry name" value="Acyl-CoA N-acyltransferases (Nat)"/>
    <property type="match status" value="1"/>
</dbReference>
<dbReference type="InterPro" id="IPR016181">
    <property type="entry name" value="Acyl_CoA_acyltransferase"/>
</dbReference>
<protein>
    <recommendedName>
        <fullName evidence="1">N-acetyltransferase domain-containing protein</fullName>
    </recommendedName>
</protein>
<evidence type="ECO:0000259" key="1">
    <source>
        <dbReference type="PROSITE" id="PS51186"/>
    </source>
</evidence>
<dbReference type="InterPro" id="IPR000182">
    <property type="entry name" value="GNAT_dom"/>
</dbReference>
<dbReference type="InterPro" id="IPR051531">
    <property type="entry name" value="N-acetyltransferase"/>
</dbReference>
<dbReference type="RefSeq" id="WP_115092629.1">
    <property type="nucleotide sequence ID" value="NZ_CP068107.1"/>
</dbReference>
<evidence type="ECO:0000313" key="3">
    <source>
        <dbReference type="Proteomes" id="UP000255024"/>
    </source>
</evidence>
<sequence length="162" mass="18770">MILLELERTSFRLLNSADKEALFEIYSDKDAMQYRTTAPFETQDEIDTYLEQVEQENLSGQKFRCAFVHTATNQLMGTAVYTLLDATSVEIGFSIGRSFWKGGYGTEGTWGLIELIKQREPQIQRIVGIAQTANEKSVRMMERMNFTFVKEEENKSYFEYLL</sequence>
<dbReference type="Pfam" id="PF13302">
    <property type="entry name" value="Acetyltransf_3"/>
    <property type="match status" value="1"/>
</dbReference>
<gene>
    <name evidence="2" type="ORF">NCTC11179_03584</name>
</gene>
<name>A0A378U445_MYROD</name>
<dbReference type="Gene3D" id="3.40.630.30">
    <property type="match status" value="1"/>
</dbReference>
<evidence type="ECO:0000313" key="2">
    <source>
        <dbReference type="EMBL" id="STZ70059.1"/>
    </source>
</evidence>
<dbReference type="AlphaFoldDB" id="A0A378U445"/>
<organism evidence="2 3">
    <name type="scientific">Myroides odoratus</name>
    <name type="common">Flavobacterium odoratum</name>
    <dbReference type="NCBI Taxonomy" id="256"/>
    <lineage>
        <taxon>Bacteria</taxon>
        <taxon>Pseudomonadati</taxon>
        <taxon>Bacteroidota</taxon>
        <taxon>Flavobacteriia</taxon>
        <taxon>Flavobacteriales</taxon>
        <taxon>Flavobacteriaceae</taxon>
        <taxon>Myroides</taxon>
    </lineage>
</organism>
<feature type="domain" description="N-acetyltransferase" evidence="1">
    <location>
        <begin position="9"/>
        <end position="162"/>
    </location>
</feature>
<accession>A0A378U445</accession>
<reference evidence="2 3" key="1">
    <citation type="submission" date="2018-06" db="EMBL/GenBank/DDBJ databases">
        <authorList>
            <consortium name="Pathogen Informatics"/>
            <person name="Doyle S."/>
        </authorList>
    </citation>
    <scope>NUCLEOTIDE SEQUENCE [LARGE SCALE GENOMIC DNA]</scope>
    <source>
        <strain evidence="2 3">NCTC11179</strain>
    </source>
</reference>
<proteinExistence type="predicted"/>
<dbReference type="PROSITE" id="PS51186">
    <property type="entry name" value="GNAT"/>
    <property type="match status" value="1"/>
</dbReference>
<dbReference type="Proteomes" id="UP000255024">
    <property type="component" value="Unassembled WGS sequence"/>
</dbReference>
<dbReference type="PANTHER" id="PTHR43792">
    <property type="entry name" value="GNAT FAMILY, PUTATIVE (AFU_ORTHOLOGUE AFUA_3G00765)-RELATED-RELATED"/>
    <property type="match status" value="1"/>
</dbReference>
<keyword evidence="3" id="KW-1185">Reference proteome</keyword>
<dbReference type="GO" id="GO:0016747">
    <property type="term" value="F:acyltransferase activity, transferring groups other than amino-acyl groups"/>
    <property type="evidence" value="ECO:0007669"/>
    <property type="project" value="InterPro"/>
</dbReference>
<dbReference type="EMBL" id="UGQL01000002">
    <property type="protein sequence ID" value="STZ70059.1"/>
    <property type="molecule type" value="Genomic_DNA"/>
</dbReference>